<dbReference type="InterPro" id="IPR016167">
    <property type="entry name" value="FAD-bd_PCMH_sub1"/>
</dbReference>
<comment type="catalytic activity">
    <reaction evidence="15 16">
        <text>UDP-N-acetyl-alpha-D-muramate + NADP(+) = UDP-N-acetyl-3-O-(1-carboxyvinyl)-alpha-D-glucosamine + NADPH + H(+)</text>
        <dbReference type="Rhea" id="RHEA:12248"/>
        <dbReference type="ChEBI" id="CHEBI:15378"/>
        <dbReference type="ChEBI" id="CHEBI:57783"/>
        <dbReference type="ChEBI" id="CHEBI:58349"/>
        <dbReference type="ChEBI" id="CHEBI:68483"/>
        <dbReference type="ChEBI" id="CHEBI:70757"/>
        <dbReference type="EC" id="1.3.1.98"/>
    </reaction>
</comment>
<dbReference type="HAMAP" id="MF_00037">
    <property type="entry name" value="MurB"/>
    <property type="match status" value="1"/>
</dbReference>
<keyword evidence="10 16" id="KW-0133">Cell shape</keyword>
<evidence type="ECO:0000256" key="6">
    <source>
        <dbReference type="ARBA" id="ARBA00022618"/>
    </source>
</evidence>
<dbReference type="SUPFAM" id="SSF56176">
    <property type="entry name" value="FAD-binding/transporter-associated domain-like"/>
    <property type="match status" value="1"/>
</dbReference>
<dbReference type="InterPro" id="IPR036318">
    <property type="entry name" value="FAD-bd_PCMH-like_sf"/>
</dbReference>
<evidence type="ECO:0000256" key="14">
    <source>
        <dbReference type="ARBA" id="ARBA00023316"/>
    </source>
</evidence>
<evidence type="ECO:0000256" key="12">
    <source>
        <dbReference type="ARBA" id="ARBA00023002"/>
    </source>
</evidence>
<dbReference type="PANTHER" id="PTHR21071:SF4">
    <property type="entry name" value="UDP-N-ACETYLENOLPYRUVOYLGLUCOSAMINE REDUCTASE"/>
    <property type="match status" value="1"/>
</dbReference>
<dbReference type="Proteomes" id="UP000255523">
    <property type="component" value="Unassembled WGS sequence"/>
</dbReference>
<dbReference type="PANTHER" id="PTHR21071">
    <property type="entry name" value="UDP-N-ACETYLENOLPYRUVOYLGLUCOSAMINE REDUCTASE"/>
    <property type="match status" value="1"/>
</dbReference>
<dbReference type="GO" id="GO:0051301">
    <property type="term" value="P:cell division"/>
    <property type="evidence" value="ECO:0007669"/>
    <property type="project" value="UniProtKB-KW"/>
</dbReference>
<dbReference type="SUPFAM" id="SSF56194">
    <property type="entry name" value="Uridine diphospho-N-Acetylenolpyruvylglucosamine reductase, MurB, C-terminal domain"/>
    <property type="match status" value="1"/>
</dbReference>
<dbReference type="Gene3D" id="3.30.465.10">
    <property type="match status" value="1"/>
</dbReference>
<comment type="similarity">
    <text evidence="16">Belongs to the MurB family.</text>
</comment>
<keyword evidence="6 16" id="KW-0132">Cell division</keyword>
<sequence>MSVQEKLAVYGRVLCNESMKKHTTYRIGGTVDYFIYPKNELALTRILQILKEENIPYHVLGRGSNILCSDAHFHGAIINLDRTLNDFFFEEDGVLLAQAGCSIINLSVEAMKRSMSGLEFASGIPGSIGGALYMNAGAYKANIASLLEGVYVWKDGCIEWMDPKDLDYDYRHSIFQKHKDWLILGACFRLNKGDRKEIEALMDSRRQRRMDAQPLNMPCAGSVFRNPESIPAWKLIEQLGLRGYEIGGAQVSLKHANFIVNKNGEAKAKDVLDLITLIQTKAKEEYGIDLITEVEHLVW</sequence>
<dbReference type="UniPathway" id="UPA00219"/>
<dbReference type="EC" id="1.3.1.98" evidence="16"/>
<dbReference type="InterPro" id="IPR036635">
    <property type="entry name" value="MurB_C_sf"/>
</dbReference>
<feature type="domain" description="FAD-binding PCMH-type" evidence="17">
    <location>
        <begin position="26"/>
        <end position="193"/>
    </location>
</feature>
<evidence type="ECO:0000313" key="18">
    <source>
        <dbReference type="EMBL" id="SUO03287.1"/>
    </source>
</evidence>
<keyword evidence="13 16" id="KW-0131">Cell cycle</keyword>
<evidence type="ECO:0000256" key="5">
    <source>
        <dbReference type="ARBA" id="ARBA00022490"/>
    </source>
</evidence>
<keyword evidence="14 16" id="KW-0961">Cell wall biogenesis/degradation</keyword>
<dbReference type="GO" id="GO:0071555">
    <property type="term" value="P:cell wall organization"/>
    <property type="evidence" value="ECO:0007669"/>
    <property type="project" value="UniProtKB-KW"/>
</dbReference>
<proteinExistence type="inferred from homology"/>
<dbReference type="GO" id="GO:0009252">
    <property type="term" value="P:peptidoglycan biosynthetic process"/>
    <property type="evidence" value="ECO:0007669"/>
    <property type="project" value="UniProtKB-UniRule"/>
</dbReference>
<dbReference type="GeneID" id="77461141"/>
<feature type="active site" evidence="16">
    <location>
        <position position="171"/>
    </location>
</feature>
<keyword evidence="12 16" id="KW-0560">Oxidoreductase</keyword>
<reference evidence="18 19" key="1">
    <citation type="submission" date="2018-06" db="EMBL/GenBank/DDBJ databases">
        <authorList>
            <consortium name="Pathogen Informatics"/>
            <person name="Doyle S."/>
        </authorList>
    </citation>
    <scope>NUCLEOTIDE SEQUENCE [LARGE SCALE GENOMIC DNA]</scope>
    <source>
        <strain evidence="18 19">NCTC11087</strain>
    </source>
</reference>
<feature type="active site" evidence="16">
    <location>
        <position position="293"/>
    </location>
</feature>
<protein>
    <recommendedName>
        <fullName evidence="16">UDP-N-acetylenolpyruvoylglucosamine reductase</fullName>
        <ecNumber evidence="16">1.3.1.98</ecNumber>
    </recommendedName>
    <alternativeName>
        <fullName evidence="16">UDP-N-acetylmuramate dehydrogenase</fullName>
    </alternativeName>
</protein>
<evidence type="ECO:0000256" key="8">
    <source>
        <dbReference type="ARBA" id="ARBA00022827"/>
    </source>
</evidence>
<dbReference type="EMBL" id="UHFX01000003">
    <property type="protein sequence ID" value="SUO03287.1"/>
    <property type="molecule type" value="Genomic_DNA"/>
</dbReference>
<dbReference type="InterPro" id="IPR011601">
    <property type="entry name" value="MurB_C"/>
</dbReference>
<evidence type="ECO:0000256" key="3">
    <source>
        <dbReference type="ARBA" id="ARBA00004496"/>
    </source>
</evidence>
<name>A0A380LJ68_9FIRM</name>
<comment type="pathway">
    <text evidence="4 16">Cell wall biogenesis; peptidoglycan biosynthesis.</text>
</comment>
<comment type="subcellular location">
    <subcellularLocation>
        <location evidence="3 16">Cytoplasm</location>
    </subcellularLocation>
</comment>
<dbReference type="InterPro" id="IPR016166">
    <property type="entry name" value="FAD-bd_PCMH"/>
</dbReference>
<dbReference type="NCBIfam" id="NF010480">
    <property type="entry name" value="PRK13905.1"/>
    <property type="match status" value="1"/>
</dbReference>
<dbReference type="GO" id="GO:0071949">
    <property type="term" value="F:FAD binding"/>
    <property type="evidence" value="ECO:0007669"/>
    <property type="project" value="InterPro"/>
</dbReference>
<evidence type="ECO:0000256" key="10">
    <source>
        <dbReference type="ARBA" id="ARBA00022960"/>
    </source>
</evidence>
<dbReference type="OrthoDB" id="9804753at2"/>
<keyword evidence="11 16" id="KW-0573">Peptidoglycan synthesis</keyword>
<evidence type="ECO:0000256" key="4">
    <source>
        <dbReference type="ARBA" id="ARBA00004752"/>
    </source>
</evidence>
<dbReference type="Pfam" id="PF01565">
    <property type="entry name" value="FAD_binding_4"/>
    <property type="match status" value="1"/>
</dbReference>
<comment type="cofactor">
    <cofactor evidence="1 16">
        <name>FAD</name>
        <dbReference type="ChEBI" id="CHEBI:57692"/>
    </cofactor>
</comment>
<evidence type="ECO:0000256" key="16">
    <source>
        <dbReference type="HAMAP-Rule" id="MF_00037"/>
    </source>
</evidence>
<dbReference type="RefSeq" id="WP_022790253.1">
    <property type="nucleotide sequence ID" value="NZ_UHFX01000003.1"/>
</dbReference>
<keyword evidence="8 16" id="KW-0274">FAD</keyword>
<feature type="active site" description="Proton donor" evidence="16">
    <location>
        <position position="222"/>
    </location>
</feature>
<dbReference type="AlphaFoldDB" id="A0A380LJ68"/>
<dbReference type="NCBIfam" id="TIGR00179">
    <property type="entry name" value="murB"/>
    <property type="match status" value="1"/>
</dbReference>
<dbReference type="Gene3D" id="3.30.43.10">
    <property type="entry name" value="Uridine Diphospho-n-acetylenolpyruvylglucosamine Reductase, domain 2"/>
    <property type="match status" value="1"/>
</dbReference>
<keyword evidence="9 16" id="KW-0521">NADP</keyword>
<evidence type="ECO:0000256" key="1">
    <source>
        <dbReference type="ARBA" id="ARBA00001974"/>
    </source>
</evidence>
<evidence type="ECO:0000313" key="19">
    <source>
        <dbReference type="Proteomes" id="UP000255523"/>
    </source>
</evidence>
<evidence type="ECO:0000256" key="13">
    <source>
        <dbReference type="ARBA" id="ARBA00023306"/>
    </source>
</evidence>
<comment type="function">
    <text evidence="2 16">Cell wall formation.</text>
</comment>
<dbReference type="GO" id="GO:0008762">
    <property type="term" value="F:UDP-N-acetylmuramate dehydrogenase activity"/>
    <property type="evidence" value="ECO:0007669"/>
    <property type="project" value="UniProtKB-UniRule"/>
</dbReference>
<dbReference type="InterPro" id="IPR006094">
    <property type="entry name" value="Oxid_FAD_bind_N"/>
</dbReference>
<dbReference type="InterPro" id="IPR003170">
    <property type="entry name" value="MurB"/>
</dbReference>
<dbReference type="Gene3D" id="3.90.78.10">
    <property type="entry name" value="UDP-N-acetylenolpyruvoylglucosamine reductase, C-terminal domain"/>
    <property type="match status" value="1"/>
</dbReference>
<organism evidence="18 19">
    <name type="scientific">Faecalicoccus pleomorphus</name>
    <dbReference type="NCBI Taxonomy" id="1323"/>
    <lineage>
        <taxon>Bacteria</taxon>
        <taxon>Bacillati</taxon>
        <taxon>Bacillota</taxon>
        <taxon>Erysipelotrichia</taxon>
        <taxon>Erysipelotrichales</taxon>
        <taxon>Erysipelotrichaceae</taxon>
        <taxon>Faecalicoccus</taxon>
    </lineage>
</organism>
<dbReference type="GO" id="GO:0008360">
    <property type="term" value="P:regulation of cell shape"/>
    <property type="evidence" value="ECO:0007669"/>
    <property type="project" value="UniProtKB-KW"/>
</dbReference>
<evidence type="ECO:0000259" key="17">
    <source>
        <dbReference type="PROSITE" id="PS51387"/>
    </source>
</evidence>
<dbReference type="Pfam" id="PF02873">
    <property type="entry name" value="MurB_C"/>
    <property type="match status" value="1"/>
</dbReference>
<evidence type="ECO:0000256" key="2">
    <source>
        <dbReference type="ARBA" id="ARBA00003921"/>
    </source>
</evidence>
<gene>
    <name evidence="18" type="primary">murB_1</name>
    <name evidence="16" type="synonym">murB</name>
    <name evidence="18" type="ORF">NCTC11087_00143</name>
</gene>
<dbReference type="PROSITE" id="PS51387">
    <property type="entry name" value="FAD_PCMH"/>
    <property type="match status" value="1"/>
</dbReference>
<dbReference type="InterPro" id="IPR016169">
    <property type="entry name" value="FAD-bd_PCMH_sub2"/>
</dbReference>
<evidence type="ECO:0000256" key="11">
    <source>
        <dbReference type="ARBA" id="ARBA00022984"/>
    </source>
</evidence>
<dbReference type="GO" id="GO:0005829">
    <property type="term" value="C:cytosol"/>
    <property type="evidence" value="ECO:0007669"/>
    <property type="project" value="TreeGrafter"/>
</dbReference>
<keyword evidence="5 16" id="KW-0963">Cytoplasm</keyword>
<evidence type="ECO:0000256" key="15">
    <source>
        <dbReference type="ARBA" id="ARBA00048914"/>
    </source>
</evidence>
<keyword evidence="7 16" id="KW-0285">Flavoprotein</keyword>
<evidence type="ECO:0000256" key="9">
    <source>
        <dbReference type="ARBA" id="ARBA00022857"/>
    </source>
</evidence>
<evidence type="ECO:0000256" key="7">
    <source>
        <dbReference type="ARBA" id="ARBA00022630"/>
    </source>
</evidence>
<accession>A0A380LJ68</accession>
<keyword evidence="19" id="KW-1185">Reference proteome</keyword>